<sequence>MTKNWCDRCVKLVVYYVIFSNILLPMLLLFINDPNSCISFSDILTSIVWIVSGILLLIGTLQGKEKYIRIYVMLTTVCLLVGPVYWAVYPGDGVFCEKRNTITMILLVLYFIMMWPFQYCIYLFYKQVAKVNEPADLHTPTQSNEDSPLQTPKNDRRGQKEVV</sequence>
<dbReference type="AlphaFoldDB" id="A0AA38INZ5"/>
<feature type="transmembrane region" description="Helical" evidence="2">
    <location>
        <begin position="68"/>
        <end position="89"/>
    </location>
</feature>
<feature type="transmembrane region" description="Helical" evidence="2">
    <location>
        <begin position="101"/>
        <end position="125"/>
    </location>
</feature>
<keyword evidence="2" id="KW-0472">Membrane</keyword>
<evidence type="ECO:0000313" key="3">
    <source>
        <dbReference type="EMBL" id="KAJ3657626.1"/>
    </source>
</evidence>
<name>A0AA38INZ5_9CUCU</name>
<evidence type="ECO:0000256" key="2">
    <source>
        <dbReference type="SAM" id="Phobius"/>
    </source>
</evidence>
<evidence type="ECO:0000313" key="4">
    <source>
        <dbReference type="Proteomes" id="UP001168821"/>
    </source>
</evidence>
<gene>
    <name evidence="3" type="ORF">Zmor_009413</name>
</gene>
<accession>A0AA38INZ5</accession>
<feature type="region of interest" description="Disordered" evidence="1">
    <location>
        <begin position="137"/>
        <end position="163"/>
    </location>
</feature>
<feature type="compositionally biased region" description="Polar residues" evidence="1">
    <location>
        <begin position="139"/>
        <end position="152"/>
    </location>
</feature>
<keyword evidence="2" id="KW-0812">Transmembrane</keyword>
<evidence type="ECO:0008006" key="5">
    <source>
        <dbReference type="Google" id="ProtNLM"/>
    </source>
</evidence>
<feature type="transmembrane region" description="Helical" evidence="2">
    <location>
        <begin position="43"/>
        <end position="61"/>
    </location>
</feature>
<evidence type="ECO:0000256" key="1">
    <source>
        <dbReference type="SAM" id="MobiDB-lite"/>
    </source>
</evidence>
<dbReference type="EMBL" id="JALNTZ010000003">
    <property type="protein sequence ID" value="KAJ3657626.1"/>
    <property type="molecule type" value="Genomic_DNA"/>
</dbReference>
<protein>
    <recommendedName>
        <fullName evidence="5">Transmembrane protein</fullName>
    </recommendedName>
</protein>
<comment type="caution">
    <text evidence="3">The sequence shown here is derived from an EMBL/GenBank/DDBJ whole genome shotgun (WGS) entry which is preliminary data.</text>
</comment>
<keyword evidence="2" id="KW-1133">Transmembrane helix</keyword>
<proteinExistence type="predicted"/>
<organism evidence="3 4">
    <name type="scientific">Zophobas morio</name>
    <dbReference type="NCBI Taxonomy" id="2755281"/>
    <lineage>
        <taxon>Eukaryota</taxon>
        <taxon>Metazoa</taxon>
        <taxon>Ecdysozoa</taxon>
        <taxon>Arthropoda</taxon>
        <taxon>Hexapoda</taxon>
        <taxon>Insecta</taxon>
        <taxon>Pterygota</taxon>
        <taxon>Neoptera</taxon>
        <taxon>Endopterygota</taxon>
        <taxon>Coleoptera</taxon>
        <taxon>Polyphaga</taxon>
        <taxon>Cucujiformia</taxon>
        <taxon>Tenebrionidae</taxon>
        <taxon>Zophobas</taxon>
    </lineage>
</organism>
<feature type="compositionally biased region" description="Basic and acidic residues" evidence="1">
    <location>
        <begin position="153"/>
        <end position="163"/>
    </location>
</feature>
<reference evidence="3" key="1">
    <citation type="journal article" date="2023" name="G3 (Bethesda)">
        <title>Whole genome assemblies of Zophobas morio and Tenebrio molitor.</title>
        <authorList>
            <person name="Kaur S."/>
            <person name="Stinson S.A."/>
            <person name="diCenzo G.C."/>
        </authorList>
    </citation>
    <scope>NUCLEOTIDE SEQUENCE</scope>
    <source>
        <strain evidence="3">QUZm001</strain>
    </source>
</reference>
<keyword evidence="4" id="KW-1185">Reference proteome</keyword>
<dbReference type="Proteomes" id="UP001168821">
    <property type="component" value="Unassembled WGS sequence"/>
</dbReference>
<feature type="transmembrane region" description="Helical" evidence="2">
    <location>
        <begin position="12"/>
        <end position="31"/>
    </location>
</feature>